<sequence length="105" mass="11462">MDKSDSSSLSDFDLSFITNRSSYNLKSESSNLLASLYNDFINLTTDSIEDISSKVISSDTMNLSNISTNTTSSTIISNKDFSDNEIPEIEIIQYNTGKGGGKKVV</sequence>
<dbReference type="OrthoDB" id="10489725at2759"/>
<protein>
    <submittedName>
        <fullName evidence="1">7685_t:CDS:1</fullName>
    </submittedName>
</protein>
<gene>
    <name evidence="1" type="ORF">DERYTH_LOCUS1489</name>
</gene>
<dbReference type="AlphaFoldDB" id="A0A9N8VZC5"/>
<dbReference type="Proteomes" id="UP000789405">
    <property type="component" value="Unassembled WGS sequence"/>
</dbReference>
<dbReference type="EMBL" id="CAJVPY010000420">
    <property type="protein sequence ID" value="CAG8471657.1"/>
    <property type="molecule type" value="Genomic_DNA"/>
</dbReference>
<name>A0A9N8VZC5_9GLOM</name>
<keyword evidence="2" id="KW-1185">Reference proteome</keyword>
<organism evidence="1 2">
    <name type="scientific">Dentiscutata erythropus</name>
    <dbReference type="NCBI Taxonomy" id="1348616"/>
    <lineage>
        <taxon>Eukaryota</taxon>
        <taxon>Fungi</taxon>
        <taxon>Fungi incertae sedis</taxon>
        <taxon>Mucoromycota</taxon>
        <taxon>Glomeromycotina</taxon>
        <taxon>Glomeromycetes</taxon>
        <taxon>Diversisporales</taxon>
        <taxon>Gigasporaceae</taxon>
        <taxon>Dentiscutata</taxon>
    </lineage>
</organism>
<proteinExistence type="predicted"/>
<accession>A0A9N8VZC5</accession>
<evidence type="ECO:0000313" key="2">
    <source>
        <dbReference type="Proteomes" id="UP000789405"/>
    </source>
</evidence>
<reference evidence="1" key="1">
    <citation type="submission" date="2021-06" db="EMBL/GenBank/DDBJ databases">
        <authorList>
            <person name="Kallberg Y."/>
            <person name="Tangrot J."/>
            <person name="Rosling A."/>
        </authorList>
    </citation>
    <scope>NUCLEOTIDE SEQUENCE</scope>
    <source>
        <strain evidence="1">MA453B</strain>
    </source>
</reference>
<evidence type="ECO:0000313" key="1">
    <source>
        <dbReference type="EMBL" id="CAG8471657.1"/>
    </source>
</evidence>
<comment type="caution">
    <text evidence="1">The sequence shown here is derived from an EMBL/GenBank/DDBJ whole genome shotgun (WGS) entry which is preliminary data.</text>
</comment>